<dbReference type="STRING" id="1458425.SRAA_0885"/>
<dbReference type="RefSeq" id="WP_045531192.1">
    <property type="nucleotide sequence ID" value="NZ_AP014568.1"/>
</dbReference>
<sequence length="123" mass="13808">MSDLDLFGFGPQPSGEPERSYPRRDRIIKGRPLRQTWDLLDASLQGARVLSSGLWRCEVGEWAIAFGPTEREVFTVLEGRCRIRRDDGSHEEAGPGQTLHIPPGFTGSFQVLEPVLKVYVIVE</sequence>
<dbReference type="OrthoDB" id="9799053at2"/>
<evidence type="ECO:0000259" key="2">
    <source>
        <dbReference type="Pfam" id="PF05899"/>
    </source>
</evidence>
<name>A0A060NP84_9BURK</name>
<dbReference type="Proteomes" id="UP000067461">
    <property type="component" value="Chromosome"/>
</dbReference>
<gene>
    <name evidence="3" type="ORF">SRAA_0885</name>
</gene>
<dbReference type="Pfam" id="PF05899">
    <property type="entry name" value="Cupin_3"/>
    <property type="match status" value="1"/>
</dbReference>
<evidence type="ECO:0000313" key="3">
    <source>
        <dbReference type="EMBL" id="BAO80739.1"/>
    </source>
</evidence>
<dbReference type="InterPro" id="IPR008579">
    <property type="entry name" value="UGlyAH_Cupin_dom"/>
</dbReference>
<dbReference type="PANTHER" id="PTHR40943">
    <property type="entry name" value="CYTOPLASMIC PROTEIN-RELATED"/>
    <property type="match status" value="1"/>
</dbReference>
<dbReference type="InterPro" id="IPR014710">
    <property type="entry name" value="RmlC-like_jellyroll"/>
</dbReference>
<reference evidence="3 4" key="1">
    <citation type="journal article" date="2014" name="Nat. Commun.">
        <title>Physiological and genomic features of highly alkaliphilic hydrogen-utilizing Betaproteobacteria from a continental serpentinizing site.</title>
        <authorList>
            <person name="Suzuki S."/>
            <person name="Kuenen J.G."/>
            <person name="Schipper K."/>
            <person name="van der Velde S."/>
            <person name="Ishii S."/>
            <person name="Wu A."/>
            <person name="Sorokin D.Y."/>
            <person name="Tenney A."/>
            <person name="Meng X.Y."/>
            <person name="Morrill P.L."/>
            <person name="Kamagata Y."/>
            <person name="Muyzer G."/>
            <person name="Nealson K.H."/>
        </authorList>
    </citation>
    <scope>NUCLEOTIDE SEQUENCE [LARGE SCALE GENOMIC DNA]</scope>
    <source>
        <strain evidence="3 4">A1</strain>
    </source>
</reference>
<dbReference type="InterPro" id="IPR011051">
    <property type="entry name" value="RmlC_Cupin_sf"/>
</dbReference>
<feature type="domain" description="(S)-ureidoglycine aminohydrolase cupin" evidence="2">
    <location>
        <begin position="47"/>
        <end position="119"/>
    </location>
</feature>
<dbReference type="AlphaFoldDB" id="A0A060NP84"/>
<protein>
    <submittedName>
        <fullName evidence="3">Predicted enzyme of the cupin superfamily</fullName>
    </submittedName>
</protein>
<feature type="compositionally biased region" description="Basic and acidic residues" evidence="1">
    <location>
        <begin position="16"/>
        <end position="25"/>
    </location>
</feature>
<dbReference type="EMBL" id="AP014568">
    <property type="protein sequence ID" value="BAO80739.1"/>
    <property type="molecule type" value="Genomic_DNA"/>
</dbReference>
<feature type="region of interest" description="Disordered" evidence="1">
    <location>
        <begin position="1"/>
        <end position="25"/>
    </location>
</feature>
<organism evidence="3 4">
    <name type="scientific">Serpentinimonas raichei</name>
    <dbReference type="NCBI Taxonomy" id="1458425"/>
    <lineage>
        <taxon>Bacteria</taxon>
        <taxon>Pseudomonadati</taxon>
        <taxon>Pseudomonadota</taxon>
        <taxon>Betaproteobacteria</taxon>
        <taxon>Burkholderiales</taxon>
        <taxon>Comamonadaceae</taxon>
        <taxon>Serpentinimonas</taxon>
    </lineage>
</organism>
<dbReference type="Gene3D" id="2.60.120.10">
    <property type="entry name" value="Jelly Rolls"/>
    <property type="match status" value="1"/>
</dbReference>
<accession>A0A060NP84</accession>
<proteinExistence type="predicted"/>
<dbReference type="KEGG" id="cbaa:SRAA_0885"/>
<dbReference type="PANTHER" id="PTHR40943:SF1">
    <property type="entry name" value="CYTOPLASMIC PROTEIN"/>
    <property type="match status" value="1"/>
</dbReference>
<dbReference type="SUPFAM" id="SSF51182">
    <property type="entry name" value="RmlC-like cupins"/>
    <property type="match status" value="1"/>
</dbReference>
<keyword evidence="4" id="KW-1185">Reference proteome</keyword>
<evidence type="ECO:0000313" key="4">
    <source>
        <dbReference type="Proteomes" id="UP000067461"/>
    </source>
</evidence>
<evidence type="ECO:0000256" key="1">
    <source>
        <dbReference type="SAM" id="MobiDB-lite"/>
    </source>
</evidence>
<dbReference type="HOGENOM" id="CLU_147448_1_1_4"/>